<reference evidence="6" key="1">
    <citation type="submission" date="2023-03" db="EMBL/GenBank/DDBJ databases">
        <title>Massive genome expansion in bonnet fungi (Mycena s.s.) driven by repeated elements and novel gene families across ecological guilds.</title>
        <authorList>
            <consortium name="Lawrence Berkeley National Laboratory"/>
            <person name="Harder C.B."/>
            <person name="Miyauchi S."/>
            <person name="Viragh M."/>
            <person name="Kuo A."/>
            <person name="Thoen E."/>
            <person name="Andreopoulos B."/>
            <person name="Lu D."/>
            <person name="Skrede I."/>
            <person name="Drula E."/>
            <person name="Henrissat B."/>
            <person name="Morin E."/>
            <person name="Kohler A."/>
            <person name="Barry K."/>
            <person name="LaButti K."/>
            <person name="Morin E."/>
            <person name="Salamov A."/>
            <person name="Lipzen A."/>
            <person name="Mereny Z."/>
            <person name="Hegedus B."/>
            <person name="Baldrian P."/>
            <person name="Stursova M."/>
            <person name="Weitz H."/>
            <person name="Taylor A."/>
            <person name="Grigoriev I.V."/>
            <person name="Nagy L.G."/>
            <person name="Martin F."/>
            <person name="Kauserud H."/>
        </authorList>
    </citation>
    <scope>NUCLEOTIDE SEQUENCE</scope>
    <source>
        <strain evidence="6">9284</strain>
    </source>
</reference>
<evidence type="ECO:0000256" key="1">
    <source>
        <dbReference type="ARBA" id="ARBA00022723"/>
    </source>
</evidence>
<dbReference type="GO" id="GO:0008270">
    <property type="term" value="F:zinc ion binding"/>
    <property type="evidence" value="ECO:0007669"/>
    <property type="project" value="UniProtKB-KW"/>
</dbReference>
<dbReference type="SUPFAM" id="SSF144232">
    <property type="entry name" value="HIT/MYND zinc finger-like"/>
    <property type="match status" value="1"/>
</dbReference>
<dbReference type="AlphaFoldDB" id="A0AAD7BG36"/>
<keyword evidence="2 4" id="KW-0863">Zinc-finger</keyword>
<organism evidence="6 7">
    <name type="scientific">Roridomyces roridus</name>
    <dbReference type="NCBI Taxonomy" id="1738132"/>
    <lineage>
        <taxon>Eukaryota</taxon>
        <taxon>Fungi</taxon>
        <taxon>Dikarya</taxon>
        <taxon>Basidiomycota</taxon>
        <taxon>Agaricomycotina</taxon>
        <taxon>Agaricomycetes</taxon>
        <taxon>Agaricomycetidae</taxon>
        <taxon>Agaricales</taxon>
        <taxon>Marasmiineae</taxon>
        <taxon>Mycenaceae</taxon>
        <taxon>Roridomyces</taxon>
    </lineage>
</organism>
<dbReference type="EMBL" id="JARKIF010000017">
    <property type="protein sequence ID" value="KAJ7620063.1"/>
    <property type="molecule type" value="Genomic_DNA"/>
</dbReference>
<proteinExistence type="predicted"/>
<keyword evidence="3" id="KW-0862">Zinc</keyword>
<evidence type="ECO:0000256" key="4">
    <source>
        <dbReference type="PROSITE-ProRule" id="PRU00134"/>
    </source>
</evidence>
<sequence>MHPDLQERNLDRLPLTIRRIASAAAKPNRTFAQVQRARNFMTGNLTKEQRLGFLPVWFFNLDPARVPRPAILETLEQNPAAVEDISCAAVSLLGLFDIGPAWDTAVSLWPRVWPWVDFIHLHWHYLEGFPALGSQQEFYISYISCLHRFHRDSDAETLVLITSTPNFWSTLVKGWTFLADVDDSLDRRIMLNGIGGFAADAEVSKHPERLQEMIDEVGSIDILARLVMDFIAAVLKKTSRDAFVFVNRLLLFISDIDGRTRAEADWHEVPLGRLSSRLASMGFSWQLVCALLAICQILEPDIDRVANQCMRLLTRIIGHIGPNTWLVDHLQCGLLHAVLLLARNCTIYGWNSNEHVEFFMETAIPTGLVYYYPASVLKTSITAADAVISGDAFKKNAQLSEMWQQFLGRVTENLKVLGDVQDGGSFVAYRACDNTQCCNIQTGESMAGRCSSCQAFYYCSSACQRADWKLRHNAACADYEHLLLSARLSAPQLRHRERWFIRALIQNRYMHERRSICVQQVKLLASCHAESTAGLRPIIFTLFDFAFSPPSVGVHTVDPAHPSQIDPELPAGSLLDTEGPEWADLVSRADKDRGYMHLHGMRVIDGGGLQIVIIPLRTNNLAVYEGLVGLAHQMCLGEVTEEEMVDRVDALLAANAHVVEIH</sequence>
<keyword evidence="1" id="KW-0479">Metal-binding</keyword>
<evidence type="ECO:0000256" key="3">
    <source>
        <dbReference type="ARBA" id="ARBA00022833"/>
    </source>
</evidence>
<gene>
    <name evidence="6" type="ORF">FB45DRAFT_1062462</name>
</gene>
<accession>A0AAD7BG36</accession>
<protein>
    <recommendedName>
        <fullName evidence="5">MYND-type domain-containing protein</fullName>
    </recommendedName>
</protein>
<feature type="domain" description="MYND-type" evidence="5">
    <location>
        <begin position="434"/>
        <end position="476"/>
    </location>
</feature>
<evidence type="ECO:0000313" key="7">
    <source>
        <dbReference type="Proteomes" id="UP001221142"/>
    </source>
</evidence>
<evidence type="ECO:0000313" key="6">
    <source>
        <dbReference type="EMBL" id="KAJ7620063.1"/>
    </source>
</evidence>
<dbReference type="Gene3D" id="6.10.140.2220">
    <property type="match status" value="1"/>
</dbReference>
<dbReference type="Proteomes" id="UP001221142">
    <property type="component" value="Unassembled WGS sequence"/>
</dbReference>
<keyword evidence="7" id="KW-1185">Reference proteome</keyword>
<dbReference type="InterPro" id="IPR002893">
    <property type="entry name" value="Znf_MYND"/>
</dbReference>
<name>A0AAD7BG36_9AGAR</name>
<comment type="caution">
    <text evidence="6">The sequence shown here is derived from an EMBL/GenBank/DDBJ whole genome shotgun (WGS) entry which is preliminary data.</text>
</comment>
<dbReference type="PROSITE" id="PS50865">
    <property type="entry name" value="ZF_MYND_2"/>
    <property type="match status" value="1"/>
</dbReference>
<evidence type="ECO:0000256" key="2">
    <source>
        <dbReference type="ARBA" id="ARBA00022771"/>
    </source>
</evidence>
<dbReference type="Pfam" id="PF01753">
    <property type="entry name" value="zf-MYND"/>
    <property type="match status" value="1"/>
</dbReference>
<evidence type="ECO:0000259" key="5">
    <source>
        <dbReference type="PROSITE" id="PS50865"/>
    </source>
</evidence>